<protein>
    <submittedName>
        <fullName evidence="1">Uncharacterized protein</fullName>
    </submittedName>
</protein>
<evidence type="ECO:0000313" key="1">
    <source>
        <dbReference type="EMBL" id="KAL0394421.1"/>
    </source>
</evidence>
<gene>
    <name evidence="1" type="ORF">Slati_4408300</name>
</gene>
<proteinExistence type="predicted"/>
<dbReference type="PANTHER" id="PTHR11439">
    <property type="entry name" value="GAG-POL-RELATED RETROTRANSPOSON"/>
    <property type="match status" value="1"/>
</dbReference>
<reference evidence="1" key="2">
    <citation type="journal article" date="2024" name="Plant">
        <title>Genomic evolution and insights into agronomic trait innovations of Sesamum species.</title>
        <authorList>
            <person name="Miao H."/>
            <person name="Wang L."/>
            <person name="Qu L."/>
            <person name="Liu H."/>
            <person name="Sun Y."/>
            <person name="Le M."/>
            <person name="Wang Q."/>
            <person name="Wei S."/>
            <person name="Zheng Y."/>
            <person name="Lin W."/>
            <person name="Duan Y."/>
            <person name="Cao H."/>
            <person name="Xiong S."/>
            <person name="Wang X."/>
            <person name="Wei L."/>
            <person name="Li C."/>
            <person name="Ma Q."/>
            <person name="Ju M."/>
            <person name="Zhao R."/>
            <person name="Li G."/>
            <person name="Mu C."/>
            <person name="Tian Q."/>
            <person name="Mei H."/>
            <person name="Zhang T."/>
            <person name="Gao T."/>
            <person name="Zhang H."/>
        </authorList>
    </citation>
    <scope>NUCLEOTIDE SEQUENCE</scope>
    <source>
        <strain evidence="1">KEN1</strain>
    </source>
</reference>
<comment type="caution">
    <text evidence="1">The sequence shown here is derived from an EMBL/GenBank/DDBJ whole genome shotgun (WGS) entry which is preliminary data.</text>
</comment>
<dbReference type="CDD" id="cd09272">
    <property type="entry name" value="RNase_HI_RT_Ty1"/>
    <property type="match status" value="1"/>
</dbReference>
<dbReference type="AlphaFoldDB" id="A0AAW2SSC5"/>
<sequence>MFLIYDGGELILQSYSDASFQSDDDSAKSQSGFLFKLNGGVAAWKSSKQDTTADSITEAQYITASEAATEAVWMKTTSKSWVWCLVLLSP</sequence>
<name>A0AAW2SSC5_9LAMI</name>
<dbReference type="PANTHER" id="PTHR11439:SF496">
    <property type="entry name" value="RNA-DIRECTED DNA POLYMERASE"/>
    <property type="match status" value="1"/>
</dbReference>
<reference evidence="1" key="1">
    <citation type="submission" date="2020-06" db="EMBL/GenBank/DDBJ databases">
        <authorList>
            <person name="Li T."/>
            <person name="Hu X."/>
            <person name="Zhang T."/>
            <person name="Song X."/>
            <person name="Zhang H."/>
            <person name="Dai N."/>
            <person name="Sheng W."/>
            <person name="Hou X."/>
            <person name="Wei L."/>
        </authorList>
    </citation>
    <scope>NUCLEOTIDE SEQUENCE</scope>
    <source>
        <strain evidence="1">KEN1</strain>
        <tissue evidence="1">Leaf</tissue>
    </source>
</reference>
<accession>A0AAW2SSC5</accession>
<organism evidence="1">
    <name type="scientific">Sesamum latifolium</name>
    <dbReference type="NCBI Taxonomy" id="2727402"/>
    <lineage>
        <taxon>Eukaryota</taxon>
        <taxon>Viridiplantae</taxon>
        <taxon>Streptophyta</taxon>
        <taxon>Embryophyta</taxon>
        <taxon>Tracheophyta</taxon>
        <taxon>Spermatophyta</taxon>
        <taxon>Magnoliopsida</taxon>
        <taxon>eudicotyledons</taxon>
        <taxon>Gunneridae</taxon>
        <taxon>Pentapetalae</taxon>
        <taxon>asterids</taxon>
        <taxon>lamiids</taxon>
        <taxon>Lamiales</taxon>
        <taxon>Pedaliaceae</taxon>
        <taxon>Sesamum</taxon>
    </lineage>
</organism>
<dbReference type="EMBL" id="JACGWN010000016">
    <property type="protein sequence ID" value="KAL0394421.1"/>
    <property type="molecule type" value="Genomic_DNA"/>
</dbReference>